<comment type="caution">
    <text evidence="2">The sequence shown here is derived from an EMBL/GenBank/DDBJ whole genome shotgun (WGS) entry which is preliminary data.</text>
</comment>
<gene>
    <name evidence="2" type="ORF">FJY68_01550</name>
</gene>
<protein>
    <recommendedName>
        <fullName evidence="1">Uroporphyrinogen decarboxylase (URO-D) domain-containing protein</fullName>
    </recommendedName>
</protein>
<evidence type="ECO:0000313" key="2">
    <source>
        <dbReference type="EMBL" id="MBM3330519.1"/>
    </source>
</evidence>
<evidence type="ECO:0000313" key="3">
    <source>
        <dbReference type="Proteomes" id="UP000779900"/>
    </source>
</evidence>
<dbReference type="Gene3D" id="3.20.20.210">
    <property type="match status" value="1"/>
</dbReference>
<organism evidence="2 3">
    <name type="scientific">candidate division WOR-3 bacterium</name>
    <dbReference type="NCBI Taxonomy" id="2052148"/>
    <lineage>
        <taxon>Bacteria</taxon>
        <taxon>Bacteria division WOR-3</taxon>
    </lineage>
</organism>
<dbReference type="Pfam" id="PF01208">
    <property type="entry name" value="URO-D"/>
    <property type="match status" value="1"/>
</dbReference>
<feature type="domain" description="Uroporphyrinogen decarboxylase (URO-D)" evidence="1">
    <location>
        <begin position="50"/>
        <end position="380"/>
    </location>
</feature>
<dbReference type="AlphaFoldDB" id="A0A937XFK3"/>
<dbReference type="PANTHER" id="PTHR47099:SF1">
    <property type="entry name" value="METHYLCOBAMIDE:COM METHYLTRANSFERASE MTBA"/>
    <property type="match status" value="1"/>
</dbReference>
<dbReference type="PANTHER" id="PTHR47099">
    <property type="entry name" value="METHYLCOBAMIDE:COM METHYLTRANSFERASE MTBA"/>
    <property type="match status" value="1"/>
</dbReference>
<proteinExistence type="predicted"/>
<dbReference type="InterPro" id="IPR052024">
    <property type="entry name" value="Methanogen_methyltrans"/>
</dbReference>
<dbReference type="InterPro" id="IPR038071">
    <property type="entry name" value="UROD/MetE-like_sf"/>
</dbReference>
<sequence>MRLREAGTRSAGTGVRRRAALKRDWAAAANPDRGFPRSAEEPPLKDLLTPRERFGLLVIDEPQDRVPVFPLVTAHAARIAGIPVREYYTDGMAMARSQLVAQETYGIDFISFFSEVGMVAEALGSRFDYPEDDLPLLAKPKWTDLTTLDDRLADPLRDGRLRVYLDAVAYAYEARGDTVPILAYVPAPFTTAQQLVDQEAFLLGLLTEPERVKGLLAYATRSIVRFCRAIIGAGGLPILVDPLASGSVISAEHYREFALPSEAEVIRYLHRYDLDVVLHICGDTRATIGMMAETGADLLSIDRIEMADAEAGAGDTCRIIGNYDTSAILLSGPTTIESAVAEMVMAGRKCPRGFVAATGCEVPVETPPENVRAFVRAARQVGVNPDYGRRRRA</sequence>
<dbReference type="InterPro" id="IPR000257">
    <property type="entry name" value="Uroporphyrinogen_deCOase"/>
</dbReference>
<dbReference type="Proteomes" id="UP000779900">
    <property type="component" value="Unassembled WGS sequence"/>
</dbReference>
<dbReference type="SUPFAM" id="SSF51726">
    <property type="entry name" value="UROD/MetE-like"/>
    <property type="match status" value="1"/>
</dbReference>
<evidence type="ECO:0000259" key="1">
    <source>
        <dbReference type="Pfam" id="PF01208"/>
    </source>
</evidence>
<dbReference type="EMBL" id="VGIR01000005">
    <property type="protein sequence ID" value="MBM3330519.1"/>
    <property type="molecule type" value="Genomic_DNA"/>
</dbReference>
<accession>A0A937XFK3</accession>
<dbReference type="CDD" id="cd03465">
    <property type="entry name" value="URO-D_like"/>
    <property type="match status" value="1"/>
</dbReference>
<reference evidence="2" key="1">
    <citation type="submission" date="2019-03" db="EMBL/GenBank/DDBJ databases">
        <title>Lake Tanganyika Metagenome-Assembled Genomes (MAGs).</title>
        <authorList>
            <person name="Tran P."/>
        </authorList>
    </citation>
    <scope>NUCLEOTIDE SEQUENCE</scope>
    <source>
        <strain evidence="2">K_DeepCast_150m_m2_040</strain>
    </source>
</reference>
<name>A0A937XFK3_UNCW3</name>
<dbReference type="GO" id="GO:0006779">
    <property type="term" value="P:porphyrin-containing compound biosynthetic process"/>
    <property type="evidence" value="ECO:0007669"/>
    <property type="project" value="InterPro"/>
</dbReference>
<dbReference type="GO" id="GO:0004853">
    <property type="term" value="F:uroporphyrinogen decarboxylase activity"/>
    <property type="evidence" value="ECO:0007669"/>
    <property type="project" value="InterPro"/>
</dbReference>